<reference evidence="3" key="1">
    <citation type="journal article" date="2014" name="Nucleic Acids Res.">
        <title>The evolutionary dynamics of variant antigen genes in Babesia reveal a history of genomic innovation underlying host-parasite interaction.</title>
        <authorList>
            <person name="Jackson A.P."/>
            <person name="Otto T.D."/>
            <person name="Darby A."/>
            <person name="Ramaprasad A."/>
            <person name="Xia D."/>
            <person name="Echaide I.E."/>
            <person name="Farber M."/>
            <person name="Gahlot S."/>
            <person name="Gamble J."/>
            <person name="Gupta D."/>
            <person name="Gupta Y."/>
            <person name="Jackson L."/>
            <person name="Malandrin L."/>
            <person name="Malas T.B."/>
            <person name="Moussa E."/>
            <person name="Nair M."/>
            <person name="Reid A.J."/>
            <person name="Sanders M."/>
            <person name="Sharma J."/>
            <person name="Tracey A."/>
            <person name="Quail M.A."/>
            <person name="Weir W."/>
            <person name="Wastling J.M."/>
            <person name="Hall N."/>
            <person name="Willadsen P."/>
            <person name="Lingelbach K."/>
            <person name="Shiels B."/>
            <person name="Tait A."/>
            <person name="Berriman M."/>
            <person name="Allred D.R."/>
            <person name="Pain A."/>
        </authorList>
    </citation>
    <scope>NUCLEOTIDE SEQUENCE</scope>
    <source>
        <strain evidence="3">1802A</strain>
    </source>
</reference>
<dbReference type="Pfam" id="PF01823">
    <property type="entry name" value="MACPF"/>
    <property type="match status" value="1"/>
</dbReference>
<evidence type="ECO:0000313" key="3">
    <source>
        <dbReference type="EMBL" id="KAK1936894.1"/>
    </source>
</evidence>
<feature type="signal peptide" evidence="1">
    <location>
        <begin position="1"/>
        <end position="23"/>
    </location>
</feature>
<reference evidence="3" key="2">
    <citation type="submission" date="2021-05" db="EMBL/GenBank/DDBJ databases">
        <authorList>
            <person name="Pain A."/>
        </authorList>
    </citation>
    <scope>NUCLEOTIDE SEQUENCE</scope>
    <source>
        <strain evidence="3">1802A</strain>
    </source>
</reference>
<evidence type="ECO:0000313" key="4">
    <source>
        <dbReference type="Proteomes" id="UP001195914"/>
    </source>
</evidence>
<gene>
    <name evidence="3" type="ORF">X943_003364</name>
</gene>
<proteinExistence type="predicted"/>
<sequence length="562" mass="61873">MIASHTGWAVVVCMMLVDGISHARIHSLKRKRSPNYAATYNNDYVGLGYDSVFGNPFGDSGVNADSGYRNSIIQTSGAHSGANYKEPFKNGVWTRELSTCWHSDQRERMDDDLLKDIQNEFQMEGSDTNDMLEANILHAFNNDETLIKSAKYRITDSFCAIRESGMVLPFTGTLTPSFANDAEEVPADITGLDKCTPDVYLVEPMKLDCADIDKWIKFFKRYGTHITTHIVTGGHIIYIDRITNAKNSMERKGTHGISASDQSTSTVFERNLEGSRQSRKMWIIGGFYVKGLEFNDLRALNQWSHNVKRRPMAIRGRFSSLEHFLGDKAHAYNQAIQFYRSLQKVSNGHSLNYKNFTEMLKETVTVASNSGIAHCPADMVVVAGFVIKGTRPMQIDSCIPSRTFCSSDVLRNGAVVLAICAKGGAFKIPTVGSNVKRPCPDDSVVAAGFQIYTDASSMLQIAACPTGHQDCGNIPGKGGVEWKMCVPRTLIDPLMSISTGTARAQESQKNKCTGSKKVITGFSLTQIKDTLSIEKCLATTDSCYIRCSNSLCLGGLSYSICV</sequence>
<name>A0AAD9LIR3_BABDI</name>
<comment type="caution">
    <text evidence="3">The sequence shown here is derived from an EMBL/GenBank/DDBJ whole genome shotgun (WGS) entry which is preliminary data.</text>
</comment>
<dbReference type="AlphaFoldDB" id="A0AAD9LIR3"/>
<feature type="chain" id="PRO_5042133555" description="MACPF domain-containing protein" evidence="1">
    <location>
        <begin position="24"/>
        <end position="562"/>
    </location>
</feature>
<dbReference type="InterPro" id="IPR020864">
    <property type="entry name" value="MACPF"/>
</dbReference>
<keyword evidence="4" id="KW-1185">Reference proteome</keyword>
<accession>A0AAD9LIR3</accession>
<feature type="domain" description="MACPF" evidence="2">
    <location>
        <begin position="28"/>
        <end position="353"/>
    </location>
</feature>
<evidence type="ECO:0000259" key="2">
    <source>
        <dbReference type="PROSITE" id="PS51412"/>
    </source>
</evidence>
<evidence type="ECO:0000256" key="1">
    <source>
        <dbReference type="SAM" id="SignalP"/>
    </source>
</evidence>
<organism evidence="3 4">
    <name type="scientific">Babesia divergens</name>
    <dbReference type="NCBI Taxonomy" id="32595"/>
    <lineage>
        <taxon>Eukaryota</taxon>
        <taxon>Sar</taxon>
        <taxon>Alveolata</taxon>
        <taxon>Apicomplexa</taxon>
        <taxon>Aconoidasida</taxon>
        <taxon>Piroplasmida</taxon>
        <taxon>Babesiidae</taxon>
        <taxon>Babesia</taxon>
    </lineage>
</organism>
<protein>
    <recommendedName>
        <fullName evidence="2">MACPF domain-containing protein</fullName>
    </recommendedName>
</protein>
<keyword evidence="1" id="KW-0732">Signal</keyword>
<dbReference type="EMBL" id="JAHBMH010000034">
    <property type="protein sequence ID" value="KAK1936894.1"/>
    <property type="molecule type" value="Genomic_DNA"/>
</dbReference>
<dbReference type="Proteomes" id="UP001195914">
    <property type="component" value="Unassembled WGS sequence"/>
</dbReference>
<dbReference type="PROSITE" id="PS51412">
    <property type="entry name" value="MACPF_2"/>
    <property type="match status" value="1"/>
</dbReference>